<proteinExistence type="predicted"/>
<sequence length="260" mass="28074">MFRSKTSSIITEMLLAGVFICTGASSYADCDEKQGTISIQGYSSVKAQPDVAYVRVAATVQSESAETARKAVEKSVSAFIDGLKKDSSLKDSIRKDDGSIKAESISVNPDYVYDSKTSERRVSGYSASRTVVVKIRDFEQISKVLDIAVASGINNIYDISYELENPAPVMEKARLDAVADAASKARQITGALGVRLGTIASISYNTPSYGASHDYVQPRMMSKGMMMSNSAADSAVYSPDKLVFTDNVSVVYNLEQTKKN</sequence>
<protein>
    <recommendedName>
        <fullName evidence="3">Oxidative stress defense protein</fullName>
    </recommendedName>
</protein>
<name>A0A662ZIF8_9GAMM</name>
<dbReference type="Gene3D" id="3.30.70.2970">
    <property type="entry name" value="Protein of unknown function (DUF541), domain 2"/>
    <property type="match status" value="1"/>
</dbReference>
<dbReference type="PANTHER" id="PTHR34387:SF1">
    <property type="entry name" value="PERIPLASMIC IMMUNOGENIC PROTEIN"/>
    <property type="match status" value="1"/>
</dbReference>
<dbReference type="AlphaFoldDB" id="A0A662ZIF8"/>
<dbReference type="Pfam" id="PF04402">
    <property type="entry name" value="SIMPL"/>
    <property type="match status" value="1"/>
</dbReference>
<dbReference type="PANTHER" id="PTHR34387">
    <property type="entry name" value="SLR1258 PROTEIN"/>
    <property type="match status" value="1"/>
</dbReference>
<accession>A0A662ZIF8</accession>
<gene>
    <name evidence="1" type="ORF">SAMN02910344_01109</name>
</gene>
<dbReference type="GO" id="GO:0006974">
    <property type="term" value="P:DNA damage response"/>
    <property type="evidence" value="ECO:0007669"/>
    <property type="project" value="TreeGrafter"/>
</dbReference>
<evidence type="ECO:0008006" key="3">
    <source>
        <dbReference type="Google" id="ProtNLM"/>
    </source>
</evidence>
<dbReference type="EMBL" id="FOXF01000016">
    <property type="protein sequence ID" value="SFP33189.1"/>
    <property type="molecule type" value="Genomic_DNA"/>
</dbReference>
<organism evidence="1 2">
    <name type="scientific">Ruminobacter amylophilus</name>
    <dbReference type="NCBI Taxonomy" id="867"/>
    <lineage>
        <taxon>Bacteria</taxon>
        <taxon>Pseudomonadati</taxon>
        <taxon>Pseudomonadota</taxon>
        <taxon>Gammaproteobacteria</taxon>
        <taxon>Aeromonadales</taxon>
        <taxon>Succinivibrionaceae</taxon>
        <taxon>Ruminobacter</taxon>
    </lineage>
</organism>
<dbReference type="Gene3D" id="3.30.110.170">
    <property type="entry name" value="Protein of unknown function (DUF541), domain 1"/>
    <property type="match status" value="1"/>
</dbReference>
<dbReference type="OrthoDB" id="460796at2"/>
<reference evidence="1 2" key="1">
    <citation type="submission" date="2016-10" db="EMBL/GenBank/DDBJ databases">
        <authorList>
            <person name="Varghese N."/>
            <person name="Submissions S."/>
        </authorList>
    </citation>
    <scope>NUCLEOTIDE SEQUENCE [LARGE SCALE GENOMIC DNA]</scope>
    <source>
        <strain evidence="1 2">DSM 1361</strain>
    </source>
</reference>
<evidence type="ECO:0000313" key="1">
    <source>
        <dbReference type="EMBL" id="SFP33189.1"/>
    </source>
</evidence>
<keyword evidence="2" id="KW-1185">Reference proteome</keyword>
<evidence type="ECO:0000313" key="2">
    <source>
        <dbReference type="Proteomes" id="UP000243745"/>
    </source>
</evidence>
<dbReference type="Proteomes" id="UP000243745">
    <property type="component" value="Unassembled WGS sequence"/>
</dbReference>
<dbReference type="InterPro" id="IPR007497">
    <property type="entry name" value="SIMPL/DUF541"/>
</dbReference>
<dbReference type="InterPro" id="IPR052022">
    <property type="entry name" value="26kDa_periplasmic_antigen"/>
</dbReference>
<dbReference type="RefSeq" id="WP_093141752.1">
    <property type="nucleotide sequence ID" value="NZ_FOXF01000016.1"/>
</dbReference>